<organism evidence="1 2">
    <name type="scientific">Clostridium polyendosporum</name>
    <dbReference type="NCBI Taxonomy" id="69208"/>
    <lineage>
        <taxon>Bacteria</taxon>
        <taxon>Bacillati</taxon>
        <taxon>Bacillota</taxon>
        <taxon>Clostridia</taxon>
        <taxon>Eubacteriales</taxon>
        <taxon>Clostridiaceae</taxon>
        <taxon>Clostridium</taxon>
    </lineage>
</organism>
<comment type="caution">
    <text evidence="1">The sequence shown here is derived from an EMBL/GenBank/DDBJ whole genome shotgun (WGS) entry which is preliminary data.</text>
</comment>
<keyword evidence="2" id="KW-1185">Reference proteome</keyword>
<sequence>MDTAIKYSEDGSTRYVTNIESGEILHEHKKQEVWVQDGEQVYVHKPKKAKARKKTIHFIKLHRINWRGIIRNNLLTTPELALLTSLLAFLDWESNYIIDDETKQPFNESSLAKAIHCDRRNLHTLLKSLERKGFLLIEKQGRGKPNRFLLNPNIAVFGECVKDATEHDKFNDVEYRPKSPIKP</sequence>
<dbReference type="Proteomes" id="UP000679179">
    <property type="component" value="Unassembled WGS sequence"/>
</dbReference>
<evidence type="ECO:0000313" key="1">
    <source>
        <dbReference type="EMBL" id="GIM30115.1"/>
    </source>
</evidence>
<dbReference type="AlphaFoldDB" id="A0A919S2M6"/>
<dbReference type="Gene3D" id="1.10.10.10">
    <property type="entry name" value="Winged helix-like DNA-binding domain superfamily/Winged helix DNA-binding domain"/>
    <property type="match status" value="1"/>
</dbReference>
<gene>
    <name evidence="1" type="ORF">CPJCM30710_27810</name>
</gene>
<evidence type="ECO:0000313" key="2">
    <source>
        <dbReference type="Proteomes" id="UP000679179"/>
    </source>
</evidence>
<dbReference type="InterPro" id="IPR036388">
    <property type="entry name" value="WH-like_DNA-bd_sf"/>
</dbReference>
<dbReference type="RefSeq" id="WP_212904791.1">
    <property type="nucleotide sequence ID" value="NZ_BOPZ01000027.1"/>
</dbReference>
<proteinExistence type="predicted"/>
<reference evidence="1" key="1">
    <citation type="submission" date="2021-03" db="EMBL/GenBank/DDBJ databases">
        <title>Taxonomic study of Clostridium polyendosporum from meadow-gley soil under rice.</title>
        <authorList>
            <person name="Kobayashi H."/>
            <person name="Tanizawa Y."/>
            <person name="Yagura M."/>
        </authorList>
    </citation>
    <scope>NUCLEOTIDE SEQUENCE</scope>
    <source>
        <strain evidence="1">JCM 30710</strain>
    </source>
</reference>
<dbReference type="EMBL" id="BOPZ01000027">
    <property type="protein sequence ID" value="GIM30115.1"/>
    <property type="molecule type" value="Genomic_DNA"/>
</dbReference>
<accession>A0A919S2M6</accession>
<protein>
    <submittedName>
        <fullName evidence="1">Uncharacterized protein</fullName>
    </submittedName>
</protein>
<name>A0A919S2M6_9CLOT</name>